<dbReference type="GO" id="GO:0008270">
    <property type="term" value="F:zinc ion binding"/>
    <property type="evidence" value="ECO:0007669"/>
    <property type="project" value="InterPro"/>
</dbReference>
<dbReference type="AlphaFoldDB" id="A0A1E1L4C5"/>
<dbReference type="CDD" id="cd00067">
    <property type="entry name" value="GAL4"/>
    <property type="match status" value="1"/>
</dbReference>
<accession>A0A1E1L4C5</accession>
<evidence type="ECO:0000256" key="1">
    <source>
        <dbReference type="ARBA" id="ARBA00022723"/>
    </source>
</evidence>
<evidence type="ECO:0000256" key="3">
    <source>
        <dbReference type="ARBA" id="ARBA00023015"/>
    </source>
</evidence>
<gene>
    <name evidence="8" type="ORF">RAG0_11498</name>
</gene>
<dbReference type="SUPFAM" id="SSF57701">
    <property type="entry name" value="Zn2/Cys6 DNA-binding domain"/>
    <property type="match status" value="1"/>
</dbReference>
<keyword evidence="5" id="KW-0804">Transcription</keyword>
<dbReference type="PANTHER" id="PTHR36206">
    <property type="entry name" value="ASPERCRYPTIN BIOSYNTHESIS CLUSTER-SPECIFIC TRANSCRIPTION REGULATOR ATNN-RELATED"/>
    <property type="match status" value="1"/>
</dbReference>
<evidence type="ECO:0000313" key="8">
    <source>
        <dbReference type="EMBL" id="CZT05385.1"/>
    </source>
</evidence>
<sequence length="604" mass="68543">MDGLLSKKKARASHAKSKAGCRTCKVRRVKCDESKPACRNCNSTGRKCEGYGIWNSTISPTRKEIVSVVQLVKTQSRDDIPLETPRMTVMFMIPDLNDEERMCFDYFQTQTMKKLPGVFYSYFWQRLVLQACTSEPAVLHAVIALGSAHRIEDESPMFRNKLSSDRKETPNIDRRQVFTIQEYSKAISHLRTRVTSDKSRSLRVVLITCVLFVTLELLRGGNENAQAHTESGWRLMKELRPDDDLTLLSENEKPSEHTVDESLSDSLACLSIQSALFGCKSATSHLEFNQPAHISETKIPVSFRHMSEARKCFNLLLVNVLSLTQDCRSYDLSGLPYTAELRSRQLCLRSAIATWKISYGRSRARLIQQADEKHTRMGVSLLRVFLSLASIMAETALSGGRQMIFDDYTPHFTSILTQTLALLKEAGHPMPKPQKETIAGEFIADVGMLPFMWFTALKCRVPWLRRQTIALLTNTPIREGMWDSFIMARVAQKIIMLEEDGFYDNFSEEIEPQPFDSPVANNDRLKHIPVLPESSRFYDVDLQMYNPKGSGKLVLRRQKSDGGGWEEITSTFDFSDVKNSNPTGLQDSPTHPSTCKAYLEFRNG</sequence>
<dbReference type="GO" id="GO:0003677">
    <property type="term" value="F:DNA binding"/>
    <property type="evidence" value="ECO:0007669"/>
    <property type="project" value="UniProtKB-KW"/>
</dbReference>
<dbReference type="GO" id="GO:0000981">
    <property type="term" value="F:DNA-binding transcription factor activity, RNA polymerase II-specific"/>
    <property type="evidence" value="ECO:0007669"/>
    <property type="project" value="InterPro"/>
</dbReference>
<dbReference type="InterPro" id="IPR001138">
    <property type="entry name" value="Zn2Cys6_DnaBD"/>
</dbReference>
<dbReference type="SMART" id="SM00066">
    <property type="entry name" value="GAL4"/>
    <property type="match status" value="1"/>
</dbReference>
<proteinExistence type="predicted"/>
<dbReference type="InterPro" id="IPR021858">
    <property type="entry name" value="Fun_TF"/>
</dbReference>
<dbReference type="Pfam" id="PF00172">
    <property type="entry name" value="Zn_clus"/>
    <property type="match status" value="1"/>
</dbReference>
<dbReference type="EMBL" id="FJUX01000076">
    <property type="protein sequence ID" value="CZT05385.1"/>
    <property type="molecule type" value="Genomic_DNA"/>
</dbReference>
<keyword evidence="1" id="KW-0479">Metal-binding</keyword>
<keyword evidence="3" id="KW-0805">Transcription regulation</keyword>
<reference evidence="9" key="1">
    <citation type="submission" date="2016-03" db="EMBL/GenBank/DDBJ databases">
        <authorList>
            <person name="Guldener U."/>
        </authorList>
    </citation>
    <scope>NUCLEOTIDE SEQUENCE [LARGE SCALE GENOMIC DNA]</scope>
    <source>
        <strain evidence="9">04CH-RAC-A.6.1</strain>
    </source>
</reference>
<dbReference type="OrthoDB" id="2593732at2759"/>
<keyword evidence="6" id="KW-0539">Nucleus</keyword>
<evidence type="ECO:0000256" key="2">
    <source>
        <dbReference type="ARBA" id="ARBA00022833"/>
    </source>
</evidence>
<dbReference type="InterPro" id="IPR052360">
    <property type="entry name" value="Transcr_Regulatory_Proteins"/>
</dbReference>
<feature type="domain" description="Zn(2)-C6 fungal-type" evidence="7">
    <location>
        <begin position="20"/>
        <end position="48"/>
    </location>
</feature>
<dbReference type="PANTHER" id="PTHR36206:SF16">
    <property type="entry name" value="TRANSCRIPTION FACTOR DOMAIN-CONTAINING PROTEIN-RELATED"/>
    <property type="match status" value="1"/>
</dbReference>
<organism evidence="8 9">
    <name type="scientific">Rhynchosporium agropyri</name>
    <dbReference type="NCBI Taxonomy" id="914238"/>
    <lineage>
        <taxon>Eukaryota</taxon>
        <taxon>Fungi</taxon>
        <taxon>Dikarya</taxon>
        <taxon>Ascomycota</taxon>
        <taxon>Pezizomycotina</taxon>
        <taxon>Leotiomycetes</taxon>
        <taxon>Helotiales</taxon>
        <taxon>Ploettnerulaceae</taxon>
        <taxon>Rhynchosporium</taxon>
    </lineage>
</organism>
<evidence type="ECO:0000313" key="9">
    <source>
        <dbReference type="Proteomes" id="UP000178912"/>
    </source>
</evidence>
<dbReference type="PROSITE" id="PS00463">
    <property type="entry name" value="ZN2_CY6_FUNGAL_1"/>
    <property type="match status" value="1"/>
</dbReference>
<evidence type="ECO:0000256" key="4">
    <source>
        <dbReference type="ARBA" id="ARBA00023125"/>
    </source>
</evidence>
<keyword evidence="2" id="KW-0862">Zinc</keyword>
<dbReference type="PROSITE" id="PS50048">
    <property type="entry name" value="ZN2_CY6_FUNGAL_2"/>
    <property type="match status" value="1"/>
</dbReference>
<name>A0A1E1L4C5_9HELO</name>
<dbReference type="Pfam" id="PF11951">
    <property type="entry name" value="Fungal_trans_2"/>
    <property type="match status" value="1"/>
</dbReference>
<evidence type="ECO:0000259" key="7">
    <source>
        <dbReference type="PROSITE" id="PS50048"/>
    </source>
</evidence>
<protein>
    <recommendedName>
        <fullName evidence="7">Zn(2)-C6 fungal-type domain-containing protein</fullName>
    </recommendedName>
</protein>
<keyword evidence="4" id="KW-0238">DNA-binding</keyword>
<evidence type="ECO:0000256" key="6">
    <source>
        <dbReference type="ARBA" id="ARBA00023242"/>
    </source>
</evidence>
<evidence type="ECO:0000256" key="5">
    <source>
        <dbReference type="ARBA" id="ARBA00023163"/>
    </source>
</evidence>
<keyword evidence="9" id="KW-1185">Reference proteome</keyword>
<dbReference type="InterPro" id="IPR036864">
    <property type="entry name" value="Zn2-C6_fun-type_DNA-bd_sf"/>
</dbReference>
<dbReference type="Gene3D" id="4.10.240.10">
    <property type="entry name" value="Zn(2)-C6 fungal-type DNA-binding domain"/>
    <property type="match status" value="1"/>
</dbReference>
<dbReference type="Proteomes" id="UP000178912">
    <property type="component" value="Unassembled WGS sequence"/>
</dbReference>